<keyword evidence="2" id="KW-1185">Reference proteome</keyword>
<organism evidence="1 2">
    <name type="scientific">Amylocarpus encephaloides</name>
    <dbReference type="NCBI Taxonomy" id="45428"/>
    <lineage>
        <taxon>Eukaryota</taxon>
        <taxon>Fungi</taxon>
        <taxon>Dikarya</taxon>
        <taxon>Ascomycota</taxon>
        <taxon>Pezizomycotina</taxon>
        <taxon>Leotiomycetes</taxon>
        <taxon>Helotiales</taxon>
        <taxon>Helotiales incertae sedis</taxon>
        <taxon>Amylocarpus</taxon>
    </lineage>
</organism>
<protein>
    <recommendedName>
        <fullName evidence="3">Myb-like domain-containing protein</fullName>
    </recommendedName>
</protein>
<dbReference type="Proteomes" id="UP000824998">
    <property type="component" value="Unassembled WGS sequence"/>
</dbReference>
<dbReference type="InterPro" id="IPR009057">
    <property type="entry name" value="Homeodomain-like_sf"/>
</dbReference>
<dbReference type="OrthoDB" id="3438274at2759"/>
<dbReference type="AlphaFoldDB" id="A0A9P8C345"/>
<comment type="caution">
    <text evidence="1">The sequence shown here is derived from an EMBL/GenBank/DDBJ whole genome shotgun (WGS) entry which is preliminary data.</text>
</comment>
<proteinExistence type="predicted"/>
<accession>A0A9P8C345</accession>
<dbReference type="Gene3D" id="1.10.10.60">
    <property type="entry name" value="Homeodomain-like"/>
    <property type="match status" value="1"/>
</dbReference>
<name>A0A9P8C345_9HELO</name>
<evidence type="ECO:0000313" key="1">
    <source>
        <dbReference type="EMBL" id="KAG9230626.1"/>
    </source>
</evidence>
<dbReference type="InterPro" id="IPR001005">
    <property type="entry name" value="SANT/Myb"/>
</dbReference>
<reference evidence="1" key="1">
    <citation type="journal article" date="2021" name="IMA Fungus">
        <title>Genomic characterization of three marine fungi, including Emericellopsis atlantica sp. nov. with signatures of a generalist lifestyle and marine biomass degradation.</title>
        <authorList>
            <person name="Hagestad O.C."/>
            <person name="Hou L."/>
            <person name="Andersen J.H."/>
            <person name="Hansen E.H."/>
            <person name="Altermark B."/>
            <person name="Li C."/>
            <person name="Kuhnert E."/>
            <person name="Cox R.J."/>
            <person name="Crous P.W."/>
            <person name="Spatafora J.W."/>
            <person name="Lail K."/>
            <person name="Amirebrahimi M."/>
            <person name="Lipzen A."/>
            <person name="Pangilinan J."/>
            <person name="Andreopoulos W."/>
            <person name="Hayes R.D."/>
            <person name="Ng V."/>
            <person name="Grigoriev I.V."/>
            <person name="Jackson S.A."/>
            <person name="Sutton T.D.S."/>
            <person name="Dobson A.D.W."/>
            <person name="Rama T."/>
        </authorList>
    </citation>
    <scope>NUCLEOTIDE SEQUENCE</scope>
    <source>
        <strain evidence="1">TRa018bII</strain>
    </source>
</reference>
<evidence type="ECO:0008006" key="3">
    <source>
        <dbReference type="Google" id="ProtNLM"/>
    </source>
</evidence>
<dbReference type="EMBL" id="MU251657">
    <property type="protein sequence ID" value="KAG9230626.1"/>
    <property type="molecule type" value="Genomic_DNA"/>
</dbReference>
<dbReference type="SUPFAM" id="SSF46689">
    <property type="entry name" value="Homeodomain-like"/>
    <property type="match status" value="1"/>
</dbReference>
<dbReference type="CDD" id="cd00167">
    <property type="entry name" value="SANT"/>
    <property type="match status" value="1"/>
</dbReference>
<evidence type="ECO:0000313" key="2">
    <source>
        <dbReference type="Proteomes" id="UP000824998"/>
    </source>
</evidence>
<gene>
    <name evidence="1" type="ORF">BJ875DRAFT_471686</name>
</gene>
<sequence>MREQLGLDFAEIRLRLNKERIAKGKDPNLSNSGVANRYNRTAPVLFSASGMSFVPLNERGNMNGRQKVAWSDKNDNILVACVKEFEAKKWAEVAAMFNERSGQNADDECVSSRYTML</sequence>